<comment type="caution">
    <text evidence="2">The sequence shown here is derived from an EMBL/GenBank/DDBJ whole genome shotgun (WGS) entry which is preliminary data.</text>
</comment>
<dbReference type="OrthoDB" id="4085451at2759"/>
<dbReference type="EMBL" id="MCFI01000003">
    <property type="protein sequence ID" value="ORY86271.1"/>
    <property type="molecule type" value="Genomic_DNA"/>
</dbReference>
<sequence>MTSTTIQRPTRRLTRQAAHMGSSSSKVTRRYTPKPKLNTLYKPITDPGEYTLPASVLRDQQRRKQQETHQQVTPEDGLGGPSTVRQQAGIHAQASERRPEGSDGKDVQFLDMLKRAGYGGDLSQHSTKPSPASSQATASTPSKAIRTAPANPSGNLFTARKQLAEDVKAHTEQLEESLGQPARQWLEMSEVTRLLDARKQGAQDAELMDRFGLHPSVLQRLGKAINTPTVTEAMDENGNAKGVWQDKA</sequence>
<proteinExistence type="predicted"/>
<feature type="region of interest" description="Disordered" evidence="1">
    <location>
        <begin position="1"/>
        <end position="106"/>
    </location>
</feature>
<name>A0A1Y2FQJ6_PROLT</name>
<feature type="compositionally biased region" description="Basic and acidic residues" evidence="1">
    <location>
        <begin position="94"/>
        <end position="106"/>
    </location>
</feature>
<dbReference type="RefSeq" id="XP_040727453.1">
    <property type="nucleotide sequence ID" value="XM_040866431.1"/>
</dbReference>
<dbReference type="GeneID" id="63783030"/>
<evidence type="ECO:0000313" key="2">
    <source>
        <dbReference type="EMBL" id="ORY86271.1"/>
    </source>
</evidence>
<feature type="compositionally biased region" description="Low complexity" evidence="1">
    <location>
        <begin position="126"/>
        <end position="144"/>
    </location>
</feature>
<protein>
    <submittedName>
        <fullName evidence="2">Uncharacterized protein</fullName>
    </submittedName>
</protein>
<dbReference type="Proteomes" id="UP000193685">
    <property type="component" value="Unassembled WGS sequence"/>
</dbReference>
<organism evidence="2 3">
    <name type="scientific">Protomyces lactucae-debilis</name>
    <dbReference type="NCBI Taxonomy" id="2754530"/>
    <lineage>
        <taxon>Eukaryota</taxon>
        <taxon>Fungi</taxon>
        <taxon>Dikarya</taxon>
        <taxon>Ascomycota</taxon>
        <taxon>Taphrinomycotina</taxon>
        <taxon>Taphrinomycetes</taxon>
        <taxon>Taphrinales</taxon>
        <taxon>Protomycetaceae</taxon>
        <taxon>Protomyces</taxon>
    </lineage>
</organism>
<accession>A0A1Y2FQJ6</accession>
<reference evidence="2 3" key="1">
    <citation type="submission" date="2016-07" db="EMBL/GenBank/DDBJ databases">
        <title>Pervasive Adenine N6-methylation of Active Genes in Fungi.</title>
        <authorList>
            <consortium name="DOE Joint Genome Institute"/>
            <person name="Mondo S.J."/>
            <person name="Dannebaum R.O."/>
            <person name="Kuo R.C."/>
            <person name="Labutti K."/>
            <person name="Haridas S."/>
            <person name="Kuo A."/>
            <person name="Salamov A."/>
            <person name="Ahrendt S.R."/>
            <person name="Lipzen A."/>
            <person name="Sullivan W."/>
            <person name="Andreopoulos W.B."/>
            <person name="Clum A."/>
            <person name="Lindquist E."/>
            <person name="Daum C."/>
            <person name="Ramamoorthy G.K."/>
            <person name="Gryganskyi A."/>
            <person name="Culley D."/>
            <person name="Magnuson J.K."/>
            <person name="James T.Y."/>
            <person name="O'Malley M.A."/>
            <person name="Stajich J.E."/>
            <person name="Spatafora J.W."/>
            <person name="Visel A."/>
            <person name="Grigoriev I.V."/>
        </authorList>
    </citation>
    <scope>NUCLEOTIDE SEQUENCE [LARGE SCALE GENOMIC DNA]</scope>
    <source>
        <strain evidence="2 3">12-1054</strain>
    </source>
</reference>
<gene>
    <name evidence="2" type="ORF">BCR37DRAFT_213447</name>
</gene>
<keyword evidence="3" id="KW-1185">Reference proteome</keyword>
<dbReference type="AlphaFoldDB" id="A0A1Y2FQJ6"/>
<evidence type="ECO:0000313" key="3">
    <source>
        <dbReference type="Proteomes" id="UP000193685"/>
    </source>
</evidence>
<feature type="region of interest" description="Disordered" evidence="1">
    <location>
        <begin position="118"/>
        <end position="155"/>
    </location>
</feature>
<evidence type="ECO:0000256" key="1">
    <source>
        <dbReference type="SAM" id="MobiDB-lite"/>
    </source>
</evidence>